<dbReference type="AlphaFoldDB" id="A0A482W1M9"/>
<dbReference type="Proteomes" id="UP000292052">
    <property type="component" value="Unassembled WGS sequence"/>
</dbReference>
<dbReference type="InterPro" id="IPR050174">
    <property type="entry name" value="Protocadherin/Cadherin-CA"/>
</dbReference>
<evidence type="ECO:0008006" key="4">
    <source>
        <dbReference type="Google" id="ProtNLM"/>
    </source>
</evidence>
<feature type="non-terminal residue" evidence="2">
    <location>
        <position position="1"/>
    </location>
</feature>
<accession>A0A482W1M9</accession>
<keyword evidence="1" id="KW-0325">Glycoprotein</keyword>
<evidence type="ECO:0000256" key="1">
    <source>
        <dbReference type="ARBA" id="ARBA00023180"/>
    </source>
</evidence>
<gene>
    <name evidence="2" type="ORF">BDFB_007114</name>
</gene>
<dbReference type="PANTHER" id="PTHR24028">
    <property type="entry name" value="CADHERIN-87A"/>
    <property type="match status" value="1"/>
</dbReference>
<reference evidence="2 3" key="1">
    <citation type="submission" date="2017-03" db="EMBL/GenBank/DDBJ databases">
        <title>Genome of the blue death feigning beetle - Asbolus verrucosus.</title>
        <authorList>
            <person name="Rider S.D."/>
        </authorList>
    </citation>
    <scope>NUCLEOTIDE SEQUENCE [LARGE SCALE GENOMIC DNA]</scope>
    <source>
        <strain evidence="2">Butters</strain>
        <tissue evidence="2">Head and leg muscle</tissue>
    </source>
</reference>
<dbReference type="EMBL" id="QDEB01038184">
    <property type="protein sequence ID" value="RZC39000.1"/>
    <property type="molecule type" value="Genomic_DNA"/>
</dbReference>
<dbReference type="Gene3D" id="2.60.40.60">
    <property type="entry name" value="Cadherins"/>
    <property type="match status" value="1"/>
</dbReference>
<dbReference type="GO" id="GO:0007155">
    <property type="term" value="P:cell adhesion"/>
    <property type="evidence" value="ECO:0007669"/>
    <property type="project" value="TreeGrafter"/>
</dbReference>
<comment type="caution">
    <text evidence="2">The sequence shown here is derived from an EMBL/GenBank/DDBJ whole genome shotgun (WGS) entry which is preliminary data.</text>
</comment>
<feature type="non-terminal residue" evidence="2">
    <location>
        <position position="530"/>
    </location>
</feature>
<keyword evidence="3" id="KW-1185">Reference proteome</keyword>
<evidence type="ECO:0000313" key="2">
    <source>
        <dbReference type="EMBL" id="RZC39000.1"/>
    </source>
</evidence>
<evidence type="ECO:0000313" key="3">
    <source>
        <dbReference type="Proteomes" id="UP000292052"/>
    </source>
</evidence>
<sequence length="530" mass="61259">VKVKDKNKYVTAKLDDDKNLIITISKVNETTEISKNSKFFYNFAIDLYCEDKSVVNMYVSVGLIDSNNHQPIFDKPKYTYNLISTYMEDFKRQLFLNPITATDYDVTNAELKFTIETNKYFDITYSGVVPGTLNKKHYAQLVPKIPGSIINEKIEVSIIVTDMGNPPRRNVSKLVINPPSPPMPIFIKPFYIGHYYKNSTFKMIENPQLQEGTNYYETSNYLVYELKATYRDKVTKLSSTGIVTIIVELHHDLLHGATINDYNKYVHVELNNIGNLIITILQINEKTEISKECEYRYTFPIDLTCTDWSQVIMYTSVALIDSNNHTPFFDKSRYTYNLISTHMDVFKYQLSLNPIIATDYDVTNTELKFSIEENKYFDITYNGVVPNTLNKKHYAQLVPKLAGTPITDKIEVVLTVTDNGVMGNPPRQNVSRLVINPPSPPMPTFTKAFYEEHWYKNDVTHYRTSIAIINDELIPISENNESCYFRGSFLNGEFIIENVGWYQNFYETNYLVYELRATYTNEINQISTTG</sequence>
<dbReference type="PANTHER" id="PTHR24028:SF146">
    <property type="entry name" value="CADHERIN 96CB, ISOFORM D-RELATED"/>
    <property type="match status" value="1"/>
</dbReference>
<dbReference type="InterPro" id="IPR015919">
    <property type="entry name" value="Cadherin-like_sf"/>
</dbReference>
<dbReference type="OrthoDB" id="6779993at2759"/>
<organism evidence="2 3">
    <name type="scientific">Asbolus verrucosus</name>
    <name type="common">Desert ironclad beetle</name>
    <dbReference type="NCBI Taxonomy" id="1661398"/>
    <lineage>
        <taxon>Eukaryota</taxon>
        <taxon>Metazoa</taxon>
        <taxon>Ecdysozoa</taxon>
        <taxon>Arthropoda</taxon>
        <taxon>Hexapoda</taxon>
        <taxon>Insecta</taxon>
        <taxon>Pterygota</taxon>
        <taxon>Neoptera</taxon>
        <taxon>Endopterygota</taxon>
        <taxon>Coleoptera</taxon>
        <taxon>Polyphaga</taxon>
        <taxon>Cucujiformia</taxon>
        <taxon>Tenebrionidae</taxon>
        <taxon>Pimeliinae</taxon>
        <taxon>Asbolus</taxon>
    </lineage>
</organism>
<dbReference type="SUPFAM" id="SSF49313">
    <property type="entry name" value="Cadherin-like"/>
    <property type="match status" value="1"/>
</dbReference>
<protein>
    <recommendedName>
        <fullName evidence="4">Cadherin domain containing protein</fullName>
    </recommendedName>
</protein>
<dbReference type="STRING" id="1661398.A0A482W1M9"/>
<dbReference type="GO" id="GO:0005509">
    <property type="term" value="F:calcium ion binding"/>
    <property type="evidence" value="ECO:0007669"/>
    <property type="project" value="InterPro"/>
</dbReference>
<dbReference type="GO" id="GO:0005886">
    <property type="term" value="C:plasma membrane"/>
    <property type="evidence" value="ECO:0007669"/>
    <property type="project" value="TreeGrafter"/>
</dbReference>
<proteinExistence type="predicted"/>
<name>A0A482W1M9_ASBVE</name>